<keyword evidence="1" id="KW-0805">Transcription regulation</keyword>
<dbReference type="PROSITE" id="PS50977">
    <property type="entry name" value="HTH_TETR_2"/>
    <property type="match status" value="1"/>
</dbReference>
<dbReference type="SUPFAM" id="SSF48498">
    <property type="entry name" value="Tetracyclin repressor-like, C-terminal domain"/>
    <property type="match status" value="1"/>
</dbReference>
<evidence type="ECO:0000256" key="2">
    <source>
        <dbReference type="ARBA" id="ARBA00023125"/>
    </source>
</evidence>
<dbReference type="Pfam" id="PF00440">
    <property type="entry name" value="TetR_N"/>
    <property type="match status" value="1"/>
</dbReference>
<keyword evidence="8" id="KW-1185">Reference proteome</keyword>
<accession>A0A6I4WE70</accession>
<dbReference type="OrthoDB" id="4331447at2"/>
<dbReference type="AlphaFoldDB" id="A0A6I4WE70"/>
<evidence type="ECO:0000259" key="6">
    <source>
        <dbReference type="PROSITE" id="PS50977"/>
    </source>
</evidence>
<protein>
    <submittedName>
        <fullName evidence="7">TetR family transcriptional regulator</fullName>
    </submittedName>
</protein>
<evidence type="ECO:0000313" key="8">
    <source>
        <dbReference type="Proteomes" id="UP000431901"/>
    </source>
</evidence>
<evidence type="ECO:0000256" key="4">
    <source>
        <dbReference type="PROSITE-ProRule" id="PRU00335"/>
    </source>
</evidence>
<feature type="region of interest" description="Disordered" evidence="5">
    <location>
        <begin position="27"/>
        <end position="56"/>
    </location>
</feature>
<proteinExistence type="predicted"/>
<dbReference type="InterPro" id="IPR009057">
    <property type="entry name" value="Homeodomain-like_sf"/>
</dbReference>
<dbReference type="InterPro" id="IPR036271">
    <property type="entry name" value="Tet_transcr_reg_TetR-rel_C_sf"/>
</dbReference>
<dbReference type="InterPro" id="IPR001647">
    <property type="entry name" value="HTH_TetR"/>
</dbReference>
<organism evidence="7 8">
    <name type="scientific">Actinomadura rayongensis</name>
    <dbReference type="NCBI Taxonomy" id="1429076"/>
    <lineage>
        <taxon>Bacteria</taxon>
        <taxon>Bacillati</taxon>
        <taxon>Actinomycetota</taxon>
        <taxon>Actinomycetes</taxon>
        <taxon>Streptosporangiales</taxon>
        <taxon>Thermomonosporaceae</taxon>
        <taxon>Actinomadura</taxon>
    </lineage>
</organism>
<feature type="DNA-binding region" description="H-T-H motif" evidence="4">
    <location>
        <begin position="81"/>
        <end position="100"/>
    </location>
</feature>
<feature type="domain" description="HTH tetR-type" evidence="6">
    <location>
        <begin position="58"/>
        <end position="118"/>
    </location>
</feature>
<keyword evidence="2 4" id="KW-0238">DNA-binding</keyword>
<name>A0A6I4WE70_9ACTN</name>
<dbReference type="Gene3D" id="1.10.357.10">
    <property type="entry name" value="Tetracycline Repressor, domain 2"/>
    <property type="match status" value="1"/>
</dbReference>
<keyword evidence="3" id="KW-0804">Transcription</keyword>
<dbReference type="PANTHER" id="PTHR47506:SF1">
    <property type="entry name" value="HTH-TYPE TRANSCRIPTIONAL REGULATOR YJDC"/>
    <property type="match status" value="1"/>
</dbReference>
<evidence type="ECO:0000313" key="7">
    <source>
        <dbReference type="EMBL" id="MXQ68088.1"/>
    </source>
</evidence>
<evidence type="ECO:0000256" key="3">
    <source>
        <dbReference type="ARBA" id="ARBA00023163"/>
    </source>
</evidence>
<dbReference type="Proteomes" id="UP000431901">
    <property type="component" value="Unassembled WGS sequence"/>
</dbReference>
<comment type="caution">
    <text evidence="7">The sequence shown here is derived from an EMBL/GenBank/DDBJ whole genome shotgun (WGS) entry which is preliminary data.</text>
</comment>
<gene>
    <name evidence="7" type="ORF">GQ466_29135</name>
</gene>
<feature type="compositionally biased region" description="Basic and acidic residues" evidence="5">
    <location>
        <begin position="38"/>
        <end position="56"/>
    </location>
</feature>
<evidence type="ECO:0000256" key="5">
    <source>
        <dbReference type="SAM" id="MobiDB-lite"/>
    </source>
</evidence>
<dbReference type="PANTHER" id="PTHR47506">
    <property type="entry name" value="TRANSCRIPTIONAL REGULATORY PROTEIN"/>
    <property type="match status" value="1"/>
</dbReference>
<sequence>MGPPALGETPLEHAAVLRTRTLVDNSRAGNVGTVTHAEAADAPRGRRIRGLDADQRREQRRRQLLESALELCAAHGYHNVSIEQLCQHAYVGTKSFYEIFPSREDCYIALVGWISEQIMGEMTAHRAAAPPDAPDAERALIAAFAHALVDDPRRALVTFGQASGVSPAVERLRRANRRWAAEFVERFWRDAGTVGPDADVHRIAIGLVGGLFDLVADWLLTDDPAVDTLIDDLQAFYTAVRTGVATP</sequence>
<dbReference type="SUPFAM" id="SSF46689">
    <property type="entry name" value="Homeodomain-like"/>
    <property type="match status" value="1"/>
</dbReference>
<dbReference type="GO" id="GO:0003677">
    <property type="term" value="F:DNA binding"/>
    <property type="evidence" value="ECO:0007669"/>
    <property type="project" value="UniProtKB-UniRule"/>
</dbReference>
<dbReference type="EMBL" id="WUTW01000010">
    <property type="protein sequence ID" value="MXQ68088.1"/>
    <property type="molecule type" value="Genomic_DNA"/>
</dbReference>
<reference evidence="7 8" key="1">
    <citation type="submission" date="2019-12" db="EMBL/GenBank/DDBJ databases">
        <title>Nocardia macrotermitis sp. nov. and Nocardia aurantia sp. nov., isolated from the gut of the fungus growing-termite Macrotermes natalensis.</title>
        <authorList>
            <person name="Christine B."/>
            <person name="Rene B."/>
        </authorList>
    </citation>
    <scope>NUCLEOTIDE SEQUENCE [LARGE SCALE GENOMIC DNA]</scope>
    <source>
        <strain evidence="7 8">DSM 102126</strain>
    </source>
</reference>
<evidence type="ECO:0000256" key="1">
    <source>
        <dbReference type="ARBA" id="ARBA00023015"/>
    </source>
</evidence>